<reference evidence="2 3" key="1">
    <citation type="submission" date="2022-06" db="EMBL/GenBank/DDBJ databases">
        <title>Paraconexibacter antarcticus.</title>
        <authorList>
            <person name="Kim C.S."/>
        </authorList>
    </citation>
    <scope>NUCLEOTIDE SEQUENCE [LARGE SCALE GENOMIC DNA]</scope>
    <source>
        <strain evidence="2 3">02-257</strain>
    </source>
</reference>
<accession>A0ABY5DX31</accession>
<dbReference type="SUPFAM" id="SSF52091">
    <property type="entry name" value="SpoIIaa-like"/>
    <property type="match status" value="1"/>
</dbReference>
<dbReference type="CDD" id="cd07043">
    <property type="entry name" value="STAS_anti-anti-sigma_factors"/>
    <property type="match status" value="1"/>
</dbReference>
<dbReference type="RefSeq" id="WP_254572787.1">
    <property type="nucleotide sequence ID" value="NZ_CP098502.1"/>
</dbReference>
<feature type="domain" description="STAS" evidence="1">
    <location>
        <begin position="30"/>
        <end position="123"/>
    </location>
</feature>
<evidence type="ECO:0000259" key="1">
    <source>
        <dbReference type="PROSITE" id="PS50801"/>
    </source>
</evidence>
<dbReference type="Proteomes" id="UP001056035">
    <property type="component" value="Chromosome"/>
</dbReference>
<evidence type="ECO:0000313" key="2">
    <source>
        <dbReference type="EMBL" id="UTI66109.1"/>
    </source>
</evidence>
<dbReference type="EMBL" id="CP098502">
    <property type="protein sequence ID" value="UTI66109.1"/>
    <property type="molecule type" value="Genomic_DNA"/>
</dbReference>
<protein>
    <submittedName>
        <fullName evidence="2">STAS domain-containing protein</fullName>
    </submittedName>
</protein>
<dbReference type="InterPro" id="IPR036513">
    <property type="entry name" value="STAS_dom_sf"/>
</dbReference>
<proteinExistence type="predicted"/>
<dbReference type="PROSITE" id="PS50801">
    <property type="entry name" value="STAS"/>
    <property type="match status" value="1"/>
</dbReference>
<organism evidence="2 3">
    <name type="scientific">Paraconexibacter antarcticus</name>
    <dbReference type="NCBI Taxonomy" id="2949664"/>
    <lineage>
        <taxon>Bacteria</taxon>
        <taxon>Bacillati</taxon>
        <taxon>Actinomycetota</taxon>
        <taxon>Thermoleophilia</taxon>
        <taxon>Solirubrobacterales</taxon>
        <taxon>Paraconexibacteraceae</taxon>
        <taxon>Paraconexibacter</taxon>
    </lineage>
</organism>
<dbReference type="Gene3D" id="3.30.750.24">
    <property type="entry name" value="STAS domain"/>
    <property type="match status" value="1"/>
</dbReference>
<name>A0ABY5DX31_9ACTN</name>
<gene>
    <name evidence="2" type="ORF">NBH00_07860</name>
</gene>
<evidence type="ECO:0000313" key="3">
    <source>
        <dbReference type="Proteomes" id="UP001056035"/>
    </source>
</evidence>
<dbReference type="PANTHER" id="PTHR33495">
    <property type="entry name" value="ANTI-SIGMA FACTOR ANTAGONIST TM_1081-RELATED-RELATED"/>
    <property type="match status" value="1"/>
</dbReference>
<dbReference type="InterPro" id="IPR002645">
    <property type="entry name" value="STAS_dom"/>
</dbReference>
<dbReference type="Pfam" id="PF13466">
    <property type="entry name" value="STAS_2"/>
    <property type="match status" value="1"/>
</dbReference>
<sequence length="123" mass="13071">MSDTLDTPRDPLHLDLQLEPGADGREAPTIVVRGELDLGGAERMRAAADAALAATAAGPIGLDLADLTFIDSVGLWELLRLHRRAGEQGREVHVVACSTLVRRMIILAGLETVLRLPCEPTAG</sequence>
<dbReference type="InterPro" id="IPR058548">
    <property type="entry name" value="MlaB-like_STAS"/>
</dbReference>
<dbReference type="PANTHER" id="PTHR33495:SF2">
    <property type="entry name" value="ANTI-SIGMA FACTOR ANTAGONIST TM_1081-RELATED"/>
    <property type="match status" value="1"/>
</dbReference>
<keyword evidence="3" id="KW-1185">Reference proteome</keyword>